<keyword evidence="3" id="KW-1185">Reference proteome</keyword>
<dbReference type="EMBL" id="VDCV01000010">
    <property type="protein sequence ID" value="KAB5538431.1"/>
    <property type="molecule type" value="Genomic_DNA"/>
</dbReference>
<dbReference type="Proteomes" id="UP000326939">
    <property type="component" value="Chromosome 10"/>
</dbReference>
<evidence type="ECO:0000313" key="3">
    <source>
        <dbReference type="Proteomes" id="UP000326939"/>
    </source>
</evidence>
<dbReference type="AlphaFoldDB" id="A0A5N5L8Q9"/>
<proteinExistence type="predicted"/>
<comment type="caution">
    <text evidence="2">The sequence shown here is derived from an EMBL/GenBank/DDBJ whole genome shotgun (WGS) entry which is preliminary data.</text>
</comment>
<dbReference type="InterPro" id="IPR027417">
    <property type="entry name" value="P-loop_NTPase"/>
</dbReference>
<organism evidence="2 3">
    <name type="scientific">Salix brachista</name>
    <dbReference type="NCBI Taxonomy" id="2182728"/>
    <lineage>
        <taxon>Eukaryota</taxon>
        <taxon>Viridiplantae</taxon>
        <taxon>Streptophyta</taxon>
        <taxon>Embryophyta</taxon>
        <taxon>Tracheophyta</taxon>
        <taxon>Spermatophyta</taxon>
        <taxon>Magnoliopsida</taxon>
        <taxon>eudicotyledons</taxon>
        <taxon>Gunneridae</taxon>
        <taxon>Pentapetalae</taxon>
        <taxon>rosids</taxon>
        <taxon>fabids</taxon>
        <taxon>Malpighiales</taxon>
        <taxon>Salicaceae</taxon>
        <taxon>Saliceae</taxon>
        <taxon>Salix</taxon>
    </lineage>
</organism>
<feature type="domain" description="Pleiotropic ABC efflux transporter N-terminal" evidence="1">
    <location>
        <begin position="92"/>
        <end position="142"/>
    </location>
</feature>
<dbReference type="PANTHER" id="PTHR48040">
    <property type="entry name" value="PLEIOTROPIC DRUG RESISTANCE PROTEIN 1-LIKE ISOFORM X1"/>
    <property type="match status" value="1"/>
</dbReference>
<dbReference type="InterPro" id="IPR029481">
    <property type="entry name" value="ABC_trans_N"/>
</dbReference>
<dbReference type="Pfam" id="PF14510">
    <property type="entry name" value="ABC_trans_N"/>
    <property type="match status" value="1"/>
</dbReference>
<dbReference type="Gene3D" id="3.40.50.300">
    <property type="entry name" value="P-loop containing nucleotide triphosphate hydrolases"/>
    <property type="match status" value="1"/>
</dbReference>
<sequence length="209" mass="23230">MELTSIGRNAQSSFRRGATGLGMGADSIMEEDDEVRLQWAAIERLPTFKRIKTSLFEASNGEGDEGKRVTDVTKLGAAERRLFIEKLLKHVENDNLRLLQNLRERIDRVGMKLPTVEVRYKNLSVEAECEVVDGKPLPTLWNSIASFLSGFKKILRSKPRETKISILKDVSGIIKPSRLTLLLGPPACGKTSLLLALSGRLDQSLKVSI</sequence>
<name>A0A5N5L8Q9_9ROSI</name>
<accession>A0A5N5L8Q9</accession>
<evidence type="ECO:0000313" key="2">
    <source>
        <dbReference type="EMBL" id="KAB5538431.1"/>
    </source>
</evidence>
<dbReference type="SUPFAM" id="SSF52540">
    <property type="entry name" value="P-loop containing nucleoside triphosphate hydrolases"/>
    <property type="match status" value="1"/>
</dbReference>
<gene>
    <name evidence="2" type="ORF">DKX38_015964</name>
</gene>
<dbReference type="PANTHER" id="PTHR48040:SF18">
    <property type="entry name" value="PLEIOTROPIC DRUG RESISTANCE PROTEIN 3-LIKE ISOFORM X1"/>
    <property type="match status" value="1"/>
</dbReference>
<reference evidence="3" key="1">
    <citation type="journal article" date="2019" name="Gigascience">
        <title>De novo genome assembly of the endangered Acer yangbiense, a plant species with extremely small populations endemic to Yunnan Province, China.</title>
        <authorList>
            <person name="Yang J."/>
            <person name="Wariss H.M."/>
            <person name="Tao L."/>
            <person name="Zhang R."/>
            <person name="Yun Q."/>
            <person name="Hollingsworth P."/>
            <person name="Dao Z."/>
            <person name="Luo G."/>
            <person name="Guo H."/>
            <person name="Ma Y."/>
            <person name="Sun W."/>
        </authorList>
    </citation>
    <scope>NUCLEOTIDE SEQUENCE [LARGE SCALE GENOMIC DNA]</scope>
    <source>
        <strain evidence="3">cv. br00</strain>
    </source>
</reference>
<evidence type="ECO:0000259" key="1">
    <source>
        <dbReference type="Pfam" id="PF14510"/>
    </source>
</evidence>
<protein>
    <recommendedName>
        <fullName evidence="1">Pleiotropic ABC efflux transporter N-terminal domain-containing protein</fullName>
    </recommendedName>
</protein>